<proteinExistence type="predicted"/>
<protein>
    <submittedName>
        <fullName evidence="2">Uncharacterized protein</fullName>
    </submittedName>
</protein>
<organism evidence="2 3">
    <name type="scientific">Cinchona calisaya</name>
    <dbReference type="NCBI Taxonomy" id="153742"/>
    <lineage>
        <taxon>Eukaryota</taxon>
        <taxon>Viridiplantae</taxon>
        <taxon>Streptophyta</taxon>
        <taxon>Embryophyta</taxon>
        <taxon>Tracheophyta</taxon>
        <taxon>Spermatophyta</taxon>
        <taxon>Magnoliopsida</taxon>
        <taxon>eudicotyledons</taxon>
        <taxon>Gunneridae</taxon>
        <taxon>Pentapetalae</taxon>
        <taxon>asterids</taxon>
        <taxon>lamiids</taxon>
        <taxon>Gentianales</taxon>
        <taxon>Rubiaceae</taxon>
        <taxon>Cinchonoideae</taxon>
        <taxon>Cinchoneae</taxon>
        <taxon>Cinchona</taxon>
    </lineage>
</organism>
<reference evidence="2 3" key="1">
    <citation type="submission" date="2024-11" db="EMBL/GenBank/DDBJ databases">
        <title>A near-complete genome assembly of Cinchona calisaya.</title>
        <authorList>
            <person name="Lian D.C."/>
            <person name="Zhao X.W."/>
            <person name="Wei L."/>
        </authorList>
    </citation>
    <scope>NUCLEOTIDE SEQUENCE [LARGE SCALE GENOMIC DNA]</scope>
    <source>
        <tissue evidence="2">Nenye</tissue>
    </source>
</reference>
<evidence type="ECO:0000256" key="1">
    <source>
        <dbReference type="SAM" id="MobiDB-lite"/>
    </source>
</evidence>
<sequence length="148" mass="15940">MVHGGTTSQVPIAGTSMSHGGNDVLVPTAGTSMVHGDNDGQVATAATSMAHGGNDDQVPASETLDAYGGTQEYVIQPSQAPIPETPQGEHFKASLEVQGQVYYLAKNLLERSFNNQKESWKARKKSIFQPLNLKLRSFILDMNSYLFA</sequence>
<dbReference type="AlphaFoldDB" id="A0ABD3A1T5"/>
<feature type="region of interest" description="Disordered" evidence="1">
    <location>
        <begin position="1"/>
        <end position="25"/>
    </location>
</feature>
<evidence type="ECO:0000313" key="3">
    <source>
        <dbReference type="Proteomes" id="UP001630127"/>
    </source>
</evidence>
<gene>
    <name evidence="2" type="ORF">ACH5RR_014061</name>
</gene>
<evidence type="ECO:0000313" key="2">
    <source>
        <dbReference type="EMBL" id="KAL3525689.1"/>
    </source>
</evidence>
<dbReference type="Proteomes" id="UP001630127">
    <property type="component" value="Unassembled WGS sequence"/>
</dbReference>
<dbReference type="EMBL" id="JBJUIK010000006">
    <property type="protein sequence ID" value="KAL3525689.1"/>
    <property type="molecule type" value="Genomic_DNA"/>
</dbReference>
<accession>A0ABD3A1T5</accession>
<feature type="compositionally biased region" description="Polar residues" evidence="1">
    <location>
        <begin position="1"/>
        <end position="19"/>
    </location>
</feature>
<comment type="caution">
    <text evidence="2">The sequence shown here is derived from an EMBL/GenBank/DDBJ whole genome shotgun (WGS) entry which is preliminary data.</text>
</comment>
<keyword evidence="3" id="KW-1185">Reference proteome</keyword>
<name>A0ABD3A1T5_9GENT</name>